<evidence type="ECO:0000313" key="3">
    <source>
        <dbReference type="Proteomes" id="UP000030765"/>
    </source>
</evidence>
<evidence type="ECO:0000313" key="2">
    <source>
        <dbReference type="EnsemblMetazoa" id="ASIC007282-PA"/>
    </source>
</evidence>
<sequence>MDKTDAILWFRSPTCPKAVMSHECVGSVFSGHDMLPFGKFGNGSKVRHGILLLLHRDDLYGVKLDFLIFCVLMRTSLLLPFGPLKTIAAAINRILNE</sequence>
<accession>A0A084VPL0</accession>
<keyword evidence="3" id="KW-1185">Reference proteome</keyword>
<reference evidence="1 3" key="1">
    <citation type="journal article" date="2014" name="BMC Genomics">
        <title>Genome sequence of Anopheles sinensis provides insight into genetics basis of mosquito competence for malaria parasites.</title>
        <authorList>
            <person name="Zhou D."/>
            <person name="Zhang D."/>
            <person name="Ding G."/>
            <person name="Shi L."/>
            <person name="Hou Q."/>
            <person name="Ye Y."/>
            <person name="Xu Y."/>
            <person name="Zhou H."/>
            <person name="Xiong C."/>
            <person name="Li S."/>
            <person name="Yu J."/>
            <person name="Hong S."/>
            <person name="Yu X."/>
            <person name="Zou P."/>
            <person name="Chen C."/>
            <person name="Chang X."/>
            <person name="Wang W."/>
            <person name="Lv Y."/>
            <person name="Sun Y."/>
            <person name="Ma L."/>
            <person name="Shen B."/>
            <person name="Zhu C."/>
        </authorList>
    </citation>
    <scope>NUCLEOTIDE SEQUENCE [LARGE SCALE GENOMIC DNA]</scope>
</reference>
<dbReference type="VEuPathDB" id="VectorBase:ASIC007282"/>
<dbReference type="EMBL" id="ATLV01015011">
    <property type="status" value="NOT_ANNOTATED_CDS"/>
    <property type="molecule type" value="Genomic_DNA"/>
</dbReference>
<reference evidence="2" key="2">
    <citation type="submission" date="2020-05" db="UniProtKB">
        <authorList>
            <consortium name="EnsemblMetazoa"/>
        </authorList>
    </citation>
    <scope>IDENTIFICATION</scope>
</reference>
<evidence type="ECO:0000313" key="1">
    <source>
        <dbReference type="EMBL" id="KFB39904.1"/>
    </source>
</evidence>
<proteinExistence type="predicted"/>
<protein>
    <submittedName>
        <fullName evidence="1 2">Adenine glycosylase</fullName>
    </submittedName>
</protein>
<dbReference type="Proteomes" id="UP000030765">
    <property type="component" value="Unassembled WGS sequence"/>
</dbReference>
<dbReference type="AlphaFoldDB" id="A0A084VPL0"/>
<gene>
    <name evidence="1" type="ORF">ZHAS_00007282</name>
</gene>
<organism evidence="1">
    <name type="scientific">Anopheles sinensis</name>
    <name type="common">Mosquito</name>
    <dbReference type="NCBI Taxonomy" id="74873"/>
    <lineage>
        <taxon>Eukaryota</taxon>
        <taxon>Metazoa</taxon>
        <taxon>Ecdysozoa</taxon>
        <taxon>Arthropoda</taxon>
        <taxon>Hexapoda</taxon>
        <taxon>Insecta</taxon>
        <taxon>Pterygota</taxon>
        <taxon>Neoptera</taxon>
        <taxon>Endopterygota</taxon>
        <taxon>Diptera</taxon>
        <taxon>Nematocera</taxon>
        <taxon>Culicoidea</taxon>
        <taxon>Culicidae</taxon>
        <taxon>Anophelinae</taxon>
        <taxon>Anopheles</taxon>
    </lineage>
</organism>
<dbReference type="EnsemblMetazoa" id="ASIC007282-RA">
    <property type="protein sequence ID" value="ASIC007282-PA"/>
    <property type="gene ID" value="ASIC007282"/>
</dbReference>
<name>A0A084VPL0_ANOSI</name>
<dbReference type="EMBL" id="KE524999">
    <property type="protein sequence ID" value="KFB39904.1"/>
    <property type="molecule type" value="Genomic_DNA"/>
</dbReference>